<dbReference type="InterPro" id="IPR027417">
    <property type="entry name" value="P-loop_NTPase"/>
</dbReference>
<accession>A0A843B3N5</accession>
<sequence length="599" mass="65718">MGRSIVARLIGQHKGAQMGCLLPIGHFSKALRSHAVPFAFAYHQNSRNNISEGVGMEREERRQLAQMQIQTQAGTVQVAVRAGSPVFILGRNGTGKSALVNRLAAQWAGKVVYMPGSRPSYFDNESLSMTPASRRDFTTSQMHYDSLPDTRWKSITGTARNEKAIHDLQAAETQYKLDAANQIKAEGSSSLAIARLQADNSPLDIVNSLLAQANLAVKLTVAGGELKAMQGGSLYSYARMSDGERSALVFAAEVVAAQPGMVFLIDEPELHLHSSIVVALVKALILERPDCGFVVCTHQLELPVAVQGGEIVLVRDSVWQDGHIASWDVDVIHGSEQIPEWLWVDVIGARRKILFIEGNNTTSLDQPLYSLLFPKVSVRPRESCKDVMRAVEGLRAVEQVHRAKAFGLIDHDGMSAEQMRKFEEDGIYPLPIFAVESLIYSQEAQSAVAAQQAETLGIDPQKMLDEAKDAAIESLKGQGKKEHLASRLAERRVRDHLFLAIPTRQQLMAQSVGDLNVVVKSPYPDELAHLTALIDTSDINGIVSRYPVRESGALNGIAKGLRFNNRDDYERAVLRRVGVDAKLRDALKQKLGNLASQLE</sequence>
<dbReference type="InterPro" id="IPR029492">
    <property type="entry name" value="DUF4435"/>
</dbReference>
<dbReference type="Gene3D" id="3.40.50.300">
    <property type="entry name" value="P-loop containing nucleotide triphosphate hydrolases"/>
    <property type="match status" value="1"/>
</dbReference>
<feature type="domain" description="AAA+ ATPase" evidence="1">
    <location>
        <begin position="82"/>
        <end position="317"/>
    </location>
</feature>
<dbReference type="InterPro" id="IPR003593">
    <property type="entry name" value="AAA+_ATPase"/>
</dbReference>
<comment type="caution">
    <text evidence="2">The sequence shown here is derived from an EMBL/GenBank/DDBJ whole genome shotgun (WGS) entry which is preliminary data.</text>
</comment>
<dbReference type="Proteomes" id="UP000530032">
    <property type="component" value="Unassembled WGS sequence"/>
</dbReference>
<dbReference type="InterPro" id="IPR003959">
    <property type="entry name" value="ATPase_AAA_core"/>
</dbReference>
<dbReference type="Pfam" id="PF14491">
    <property type="entry name" value="DUF4435"/>
    <property type="match status" value="1"/>
</dbReference>
<name>A0A843B3N5_9BURK</name>
<evidence type="ECO:0000313" key="3">
    <source>
        <dbReference type="Proteomes" id="UP000530032"/>
    </source>
</evidence>
<dbReference type="SMART" id="SM00382">
    <property type="entry name" value="AAA"/>
    <property type="match status" value="1"/>
</dbReference>
<dbReference type="SUPFAM" id="SSF52540">
    <property type="entry name" value="P-loop containing nucleoside triphosphate hydrolases"/>
    <property type="match status" value="1"/>
</dbReference>
<proteinExistence type="predicted"/>
<dbReference type="Pfam" id="PF13304">
    <property type="entry name" value="AAA_21"/>
    <property type="match status" value="1"/>
</dbReference>
<gene>
    <name evidence="2" type="ORF">HF327_011750</name>
</gene>
<evidence type="ECO:0000313" key="2">
    <source>
        <dbReference type="EMBL" id="MBI1625173.1"/>
    </source>
</evidence>
<dbReference type="RefSeq" id="WP_198460475.1">
    <property type="nucleotide sequence ID" value="NZ_JABBCQ020000009.1"/>
</dbReference>
<dbReference type="EMBL" id="JABBCQ020000009">
    <property type="protein sequence ID" value="MBI1625173.1"/>
    <property type="molecule type" value="Genomic_DNA"/>
</dbReference>
<dbReference type="AlphaFoldDB" id="A0A843B3N5"/>
<evidence type="ECO:0000259" key="1">
    <source>
        <dbReference type="SMART" id="SM00382"/>
    </source>
</evidence>
<organism evidence="2 3">
    <name type="scientific">Comamonas suwonensis</name>
    <dbReference type="NCBI Taxonomy" id="2606214"/>
    <lineage>
        <taxon>Bacteria</taxon>
        <taxon>Pseudomonadati</taxon>
        <taxon>Pseudomonadota</taxon>
        <taxon>Betaproteobacteria</taxon>
        <taxon>Burkholderiales</taxon>
        <taxon>Comamonadaceae</taxon>
        <taxon>Comamonas</taxon>
    </lineage>
</organism>
<keyword evidence="3" id="KW-1185">Reference proteome</keyword>
<reference evidence="2" key="1">
    <citation type="submission" date="2020-12" db="EMBL/GenBank/DDBJ databases">
        <title>Comamonas sp. nov., isolated from stream water.</title>
        <authorList>
            <person name="Park K.-H."/>
        </authorList>
    </citation>
    <scope>NUCLEOTIDE SEQUENCE</scope>
    <source>
        <strain evidence="2">EJ-4</strain>
    </source>
</reference>
<protein>
    <submittedName>
        <fullName evidence="2">AAA family ATPase</fullName>
    </submittedName>
</protein>
<dbReference type="GO" id="GO:0016887">
    <property type="term" value="F:ATP hydrolysis activity"/>
    <property type="evidence" value="ECO:0007669"/>
    <property type="project" value="InterPro"/>
</dbReference>
<dbReference type="GO" id="GO:0005524">
    <property type="term" value="F:ATP binding"/>
    <property type="evidence" value="ECO:0007669"/>
    <property type="project" value="InterPro"/>
</dbReference>